<sequence>MSGFKTRITILNRLPDCYQKFFREWKYGPQAPVHYIPEEGKWKRNPETGEVKIIQNKPIPLTYPKEFDDGLWGGEALVRGFQKRKQLQRRVPHFWFPSLIKSVLHSEILDKRMEITVTHRTLRLVDQHYGLDSYILETPPQDLKSNLGIKLKRSLLLALAKQDFLPNNPAKREELLQKYQKHIIPLEEAEWYGLTLAEALEKLGKVEQPKVQGPAINQPLKIKFREEFIQQLKAEQEENQPPPPPSSKPSWASSLNPFKFNKSV</sequence>
<dbReference type="Proteomes" id="UP000789390">
    <property type="component" value="Unassembled WGS sequence"/>
</dbReference>
<dbReference type="EMBL" id="CAKKLH010000025">
    <property type="protein sequence ID" value="CAH0099836.1"/>
    <property type="molecule type" value="Genomic_DNA"/>
</dbReference>
<proteinExistence type="inferred from homology"/>
<evidence type="ECO:0000256" key="6">
    <source>
        <dbReference type="SAM" id="MobiDB-lite"/>
    </source>
</evidence>
<comment type="caution">
    <text evidence="7">The sequence shown here is derived from an EMBL/GenBank/DDBJ whole genome shotgun (WGS) entry which is preliminary data.</text>
</comment>
<keyword evidence="3" id="KW-0687">Ribonucleoprotein</keyword>
<feature type="region of interest" description="Disordered" evidence="6">
    <location>
        <begin position="232"/>
        <end position="264"/>
    </location>
</feature>
<accession>A0A8J2VZM5</accession>
<dbReference type="InterPro" id="IPR026569">
    <property type="entry name" value="Ribosomal_bL28"/>
</dbReference>
<dbReference type="InterPro" id="IPR034704">
    <property type="entry name" value="Ribosomal_bL28/bL31-like_sf"/>
</dbReference>
<feature type="compositionally biased region" description="Low complexity" evidence="6">
    <location>
        <begin position="248"/>
        <end position="257"/>
    </location>
</feature>
<evidence type="ECO:0000313" key="7">
    <source>
        <dbReference type="EMBL" id="CAH0099836.1"/>
    </source>
</evidence>
<keyword evidence="2" id="KW-0689">Ribosomal protein</keyword>
<evidence type="ECO:0000256" key="2">
    <source>
        <dbReference type="ARBA" id="ARBA00022980"/>
    </source>
</evidence>
<evidence type="ECO:0000256" key="1">
    <source>
        <dbReference type="ARBA" id="ARBA00008760"/>
    </source>
</evidence>
<dbReference type="GO" id="GO:0005762">
    <property type="term" value="C:mitochondrial large ribosomal subunit"/>
    <property type="evidence" value="ECO:0007669"/>
    <property type="project" value="TreeGrafter"/>
</dbReference>
<dbReference type="AlphaFoldDB" id="A0A8J2VZM5"/>
<keyword evidence="8" id="KW-1185">Reference proteome</keyword>
<evidence type="ECO:0000256" key="3">
    <source>
        <dbReference type="ARBA" id="ARBA00023274"/>
    </source>
</evidence>
<dbReference type="GO" id="GO:0003735">
    <property type="term" value="F:structural constituent of ribosome"/>
    <property type="evidence" value="ECO:0007669"/>
    <property type="project" value="InterPro"/>
</dbReference>
<evidence type="ECO:0000313" key="8">
    <source>
        <dbReference type="Proteomes" id="UP000789390"/>
    </source>
</evidence>
<protein>
    <recommendedName>
        <fullName evidence="4">Large ribosomal subunit protein bL28m</fullName>
    </recommendedName>
    <alternativeName>
        <fullName evidence="5">39S ribosomal protein L28, mitochondrial</fullName>
    </alternativeName>
</protein>
<dbReference type="OrthoDB" id="361870at2759"/>
<gene>
    <name evidence="7" type="ORF">DGAL_LOCUS1994</name>
</gene>
<evidence type="ECO:0000256" key="5">
    <source>
        <dbReference type="ARBA" id="ARBA00035538"/>
    </source>
</evidence>
<reference evidence="7" key="1">
    <citation type="submission" date="2021-11" db="EMBL/GenBank/DDBJ databases">
        <authorList>
            <person name="Schell T."/>
        </authorList>
    </citation>
    <scope>NUCLEOTIDE SEQUENCE</scope>
    <source>
        <strain evidence="7">M5</strain>
    </source>
</reference>
<name>A0A8J2VZM5_9CRUS</name>
<dbReference type="SUPFAM" id="SSF143800">
    <property type="entry name" value="L28p-like"/>
    <property type="match status" value="1"/>
</dbReference>
<dbReference type="PANTHER" id="PTHR13528:SF2">
    <property type="entry name" value="LARGE RIBOSOMAL SUBUNIT PROTEIN BL28M"/>
    <property type="match status" value="1"/>
</dbReference>
<organism evidence="7 8">
    <name type="scientific">Daphnia galeata</name>
    <dbReference type="NCBI Taxonomy" id="27404"/>
    <lineage>
        <taxon>Eukaryota</taxon>
        <taxon>Metazoa</taxon>
        <taxon>Ecdysozoa</taxon>
        <taxon>Arthropoda</taxon>
        <taxon>Crustacea</taxon>
        <taxon>Branchiopoda</taxon>
        <taxon>Diplostraca</taxon>
        <taxon>Cladocera</taxon>
        <taxon>Anomopoda</taxon>
        <taxon>Daphniidae</taxon>
        <taxon>Daphnia</taxon>
    </lineage>
</organism>
<dbReference type="PANTHER" id="PTHR13528">
    <property type="entry name" value="39S RIBOSOMAL PROTEIN L28, MITOCHONDRIAL"/>
    <property type="match status" value="1"/>
</dbReference>
<comment type="similarity">
    <text evidence="1">Belongs to the bacterial ribosomal protein bL28 family.</text>
</comment>
<evidence type="ECO:0000256" key="4">
    <source>
        <dbReference type="ARBA" id="ARBA00035269"/>
    </source>
</evidence>